<organism evidence="1 2">
    <name type="scientific">Candidatus Desulfatibia vada</name>
    <dbReference type="NCBI Taxonomy" id="2841696"/>
    <lineage>
        <taxon>Bacteria</taxon>
        <taxon>Pseudomonadati</taxon>
        <taxon>Thermodesulfobacteriota</taxon>
        <taxon>Desulfobacteria</taxon>
        <taxon>Desulfobacterales</taxon>
        <taxon>Desulfobacterales incertae sedis</taxon>
        <taxon>Candidatus Desulfatibia</taxon>
    </lineage>
</organism>
<accession>A0A8J6NSZ4</accession>
<evidence type="ECO:0000313" key="1">
    <source>
        <dbReference type="EMBL" id="MBC8432509.1"/>
    </source>
</evidence>
<dbReference type="AlphaFoldDB" id="A0A8J6NSZ4"/>
<sequence>MKKIRQKCIIPSAAFSVPKKLIKQYDHFPERSPNVGDLVFGEVCFLGYHKTIESASARIHTIHDRTRAVFVFGNRYAPDHFEGLVPETIGDTVDLLARSGLVGEMKCKNELISSPTKLRMLGYICDSTGAVVNSRDYGLIKPKKAVRNTPGAKVILCIGTSMNSGKSYAAAACCYALSSAGKTVRAAKVTGTASLKDILLMEDSGAQHVADFSYFGFPSTYMLERGDLMRIFNAVDMKYGNNPRNYLVIEFADGIFQRETTMLLQEPEVRSRIHKLVFCAANSAGVVGGLQVLKESFDLSPCAISGLCSSSPLAMREIAEFTDIPILRSMKRDFREIYELIR</sequence>
<comment type="caution">
    <text evidence="1">The sequence shown here is derived from an EMBL/GenBank/DDBJ whole genome shotgun (WGS) entry which is preliminary data.</text>
</comment>
<dbReference type="Proteomes" id="UP000605201">
    <property type="component" value="Unassembled WGS sequence"/>
</dbReference>
<reference evidence="1 2" key="1">
    <citation type="submission" date="2020-08" db="EMBL/GenBank/DDBJ databases">
        <title>Bridging the membrane lipid divide: bacteria of the FCB group superphylum have the potential to synthesize archaeal ether lipids.</title>
        <authorList>
            <person name="Villanueva L."/>
            <person name="Von Meijenfeldt F.A.B."/>
            <person name="Westbye A.B."/>
            <person name="Yadav S."/>
            <person name="Hopmans E.C."/>
            <person name="Dutilh B.E."/>
            <person name="Sinninghe Damste J.S."/>
        </authorList>
    </citation>
    <scope>NUCLEOTIDE SEQUENCE [LARGE SCALE GENOMIC DNA]</scope>
    <source>
        <strain evidence="1">NIOZ-UU17</strain>
    </source>
</reference>
<protein>
    <recommendedName>
        <fullName evidence="3">DUF1611 domain-containing protein</fullName>
    </recommendedName>
</protein>
<proteinExistence type="predicted"/>
<name>A0A8J6NSZ4_9BACT</name>
<evidence type="ECO:0008006" key="3">
    <source>
        <dbReference type="Google" id="ProtNLM"/>
    </source>
</evidence>
<dbReference type="EMBL" id="JACNIG010000228">
    <property type="protein sequence ID" value="MBC8432509.1"/>
    <property type="molecule type" value="Genomic_DNA"/>
</dbReference>
<evidence type="ECO:0000313" key="2">
    <source>
        <dbReference type="Proteomes" id="UP000605201"/>
    </source>
</evidence>
<gene>
    <name evidence="1" type="ORF">H8D96_11385</name>
</gene>